<evidence type="ECO:0000256" key="1">
    <source>
        <dbReference type="ARBA" id="ARBA00005384"/>
    </source>
</evidence>
<evidence type="ECO:0000313" key="7">
    <source>
        <dbReference type="EMBL" id="ODA14624.1"/>
    </source>
</evidence>
<sequence>MAFQYQLLAQQIAQKIYAGEIHAEQRLSSLRQFATQQGTSLNTAKSCYELLEAQGLIYVKDKSGYFVQTQANSQPIGVPEHPDFQSNIREVSNLELQIQIHEAAINSQLVHLGSIQLSPNLVPAKALSRSIQRALKHCKPQDFLYSDRQGHQQLRDALAMHWAEDGFHIAPEQIYISNGCMPALSVMIQSLTAEGDSVIVPTPNYNGQLQLLALLKRKIIEIPANTEGFDLERLEQAMQFSGAKACLLTANFQNPLGFCLSHLEKEKIAQLAAKYQCYVIEDDIYAECSFSVDRPLPIRYWDQQGYVIYCGSVSKSLSSAYRVGWFCISPRLKHLHAKLLMQNVSVNTPLQLGLADLIYSRAYRQHLNQLRPTLMQQVEQYRQFIAQAFDGVDVRINRPQGSYALWLQFPQQVDGLALYYHALAQGINIVPGVLFGEDRRYNNCIRLNAGHELSEDVQQAILQLAMWVRKTLILTSEIESVGS</sequence>
<dbReference type="EMBL" id="MBDL01000001">
    <property type="protein sequence ID" value="ODA14624.1"/>
    <property type="molecule type" value="Genomic_DNA"/>
</dbReference>
<dbReference type="Pfam" id="PF00155">
    <property type="entry name" value="Aminotran_1_2"/>
    <property type="match status" value="1"/>
</dbReference>
<reference evidence="7 8" key="1">
    <citation type="submission" date="2016-07" db="EMBL/GenBank/DDBJ databases">
        <title>Acinetobacter sp. ANC 4603.</title>
        <authorList>
            <person name="Radolfova-Krizova L."/>
            <person name="Nemec A."/>
        </authorList>
    </citation>
    <scope>NUCLEOTIDE SEQUENCE [LARGE SCALE GENOMIC DNA]</scope>
    <source>
        <strain evidence="7 8">ANC 4603</strain>
    </source>
</reference>
<dbReference type="AlphaFoldDB" id="A0A1C3D0R4"/>
<proteinExistence type="inferred from homology"/>
<keyword evidence="8" id="KW-1185">Reference proteome</keyword>
<dbReference type="CDD" id="cd07377">
    <property type="entry name" value="WHTH_GntR"/>
    <property type="match status" value="1"/>
</dbReference>
<evidence type="ECO:0000259" key="6">
    <source>
        <dbReference type="PROSITE" id="PS50949"/>
    </source>
</evidence>
<protein>
    <submittedName>
        <fullName evidence="7">GntR family transcriptional regulator</fullName>
    </submittedName>
</protein>
<evidence type="ECO:0000256" key="4">
    <source>
        <dbReference type="ARBA" id="ARBA00023125"/>
    </source>
</evidence>
<comment type="caution">
    <text evidence="7">The sequence shown here is derived from an EMBL/GenBank/DDBJ whole genome shotgun (WGS) entry which is preliminary data.</text>
</comment>
<dbReference type="InterPro" id="IPR015422">
    <property type="entry name" value="PyrdxlP-dep_Trfase_small"/>
</dbReference>
<dbReference type="Pfam" id="PF00392">
    <property type="entry name" value="GntR"/>
    <property type="match status" value="1"/>
</dbReference>
<dbReference type="Gene3D" id="3.40.640.10">
    <property type="entry name" value="Type I PLP-dependent aspartate aminotransferase-like (Major domain)"/>
    <property type="match status" value="1"/>
</dbReference>
<feature type="domain" description="HTH gntR-type" evidence="6">
    <location>
        <begin position="2"/>
        <end position="70"/>
    </location>
</feature>
<name>A0A1C3D0R4_9GAMM</name>
<accession>A0A1C3D0R4</accession>
<dbReference type="Gene3D" id="3.90.1150.10">
    <property type="entry name" value="Aspartate Aminotransferase, domain 1"/>
    <property type="match status" value="1"/>
</dbReference>
<dbReference type="Proteomes" id="UP000186553">
    <property type="component" value="Unassembled WGS sequence"/>
</dbReference>
<dbReference type="SUPFAM" id="SSF46785">
    <property type="entry name" value="Winged helix' DNA-binding domain"/>
    <property type="match status" value="1"/>
</dbReference>
<dbReference type="STRING" id="1891224.BBP83_02165"/>
<dbReference type="SUPFAM" id="SSF53383">
    <property type="entry name" value="PLP-dependent transferases"/>
    <property type="match status" value="1"/>
</dbReference>
<comment type="similarity">
    <text evidence="1">In the C-terminal section; belongs to the class-I pyridoxal-phosphate-dependent aminotransferase family.</text>
</comment>
<dbReference type="InterPro" id="IPR000524">
    <property type="entry name" value="Tscrpt_reg_HTH_GntR"/>
</dbReference>
<evidence type="ECO:0000256" key="3">
    <source>
        <dbReference type="ARBA" id="ARBA00023015"/>
    </source>
</evidence>
<evidence type="ECO:0000256" key="2">
    <source>
        <dbReference type="ARBA" id="ARBA00022898"/>
    </source>
</evidence>
<keyword evidence="3" id="KW-0805">Transcription regulation</keyword>
<dbReference type="RefSeq" id="WP_068885764.1">
    <property type="nucleotide sequence ID" value="NZ_CBCRUU010000016.1"/>
</dbReference>
<dbReference type="PANTHER" id="PTHR46577">
    <property type="entry name" value="HTH-TYPE TRANSCRIPTIONAL REGULATORY PROTEIN GABR"/>
    <property type="match status" value="1"/>
</dbReference>
<dbReference type="InterPro" id="IPR036390">
    <property type="entry name" value="WH_DNA-bd_sf"/>
</dbReference>
<evidence type="ECO:0000256" key="5">
    <source>
        <dbReference type="ARBA" id="ARBA00023163"/>
    </source>
</evidence>
<dbReference type="InterPro" id="IPR004839">
    <property type="entry name" value="Aminotransferase_I/II_large"/>
</dbReference>
<dbReference type="PROSITE" id="PS50949">
    <property type="entry name" value="HTH_GNTR"/>
    <property type="match status" value="1"/>
</dbReference>
<evidence type="ECO:0000313" key="8">
    <source>
        <dbReference type="Proteomes" id="UP000186553"/>
    </source>
</evidence>
<dbReference type="OrthoDB" id="9804020at2"/>
<dbReference type="SMART" id="SM00345">
    <property type="entry name" value="HTH_GNTR"/>
    <property type="match status" value="1"/>
</dbReference>
<dbReference type="GO" id="GO:0003677">
    <property type="term" value="F:DNA binding"/>
    <property type="evidence" value="ECO:0007669"/>
    <property type="project" value="UniProtKB-KW"/>
</dbReference>
<dbReference type="InterPro" id="IPR015421">
    <property type="entry name" value="PyrdxlP-dep_Trfase_major"/>
</dbReference>
<organism evidence="7 8">
    <name type="scientific">Acinetobacter celticus</name>
    <dbReference type="NCBI Taxonomy" id="1891224"/>
    <lineage>
        <taxon>Bacteria</taxon>
        <taxon>Pseudomonadati</taxon>
        <taxon>Pseudomonadota</taxon>
        <taxon>Gammaproteobacteria</taxon>
        <taxon>Moraxellales</taxon>
        <taxon>Moraxellaceae</taxon>
        <taxon>Acinetobacter</taxon>
    </lineage>
</organism>
<gene>
    <name evidence="7" type="ORF">BBP83_02165</name>
</gene>
<dbReference type="InterPro" id="IPR036388">
    <property type="entry name" value="WH-like_DNA-bd_sf"/>
</dbReference>
<keyword evidence="4" id="KW-0238">DNA-binding</keyword>
<keyword evidence="5" id="KW-0804">Transcription</keyword>
<keyword evidence="2" id="KW-0663">Pyridoxal phosphate</keyword>
<dbReference type="GO" id="GO:0003700">
    <property type="term" value="F:DNA-binding transcription factor activity"/>
    <property type="evidence" value="ECO:0007669"/>
    <property type="project" value="InterPro"/>
</dbReference>
<dbReference type="InterPro" id="IPR051446">
    <property type="entry name" value="HTH_trans_reg/aminotransferase"/>
</dbReference>
<dbReference type="InterPro" id="IPR015424">
    <property type="entry name" value="PyrdxlP-dep_Trfase"/>
</dbReference>
<dbReference type="Gene3D" id="1.10.10.10">
    <property type="entry name" value="Winged helix-like DNA-binding domain superfamily/Winged helix DNA-binding domain"/>
    <property type="match status" value="1"/>
</dbReference>
<dbReference type="GO" id="GO:0030170">
    <property type="term" value="F:pyridoxal phosphate binding"/>
    <property type="evidence" value="ECO:0007669"/>
    <property type="project" value="InterPro"/>
</dbReference>
<dbReference type="PANTHER" id="PTHR46577:SF2">
    <property type="entry name" value="TRANSCRIPTIONAL REGULATORY PROTEIN"/>
    <property type="match status" value="1"/>
</dbReference>
<dbReference type="CDD" id="cd00609">
    <property type="entry name" value="AAT_like"/>
    <property type="match status" value="1"/>
</dbReference>